<dbReference type="AlphaFoldDB" id="A0A2U2B8N8"/>
<name>A0A2U2B8N8_9BACT</name>
<dbReference type="Proteomes" id="UP000244956">
    <property type="component" value="Unassembled WGS sequence"/>
</dbReference>
<protein>
    <submittedName>
        <fullName evidence="3">Glycosyltransferase</fullName>
    </submittedName>
</protein>
<dbReference type="GO" id="GO:0016757">
    <property type="term" value="F:glycosyltransferase activity"/>
    <property type="evidence" value="ECO:0007669"/>
    <property type="project" value="InterPro"/>
</dbReference>
<evidence type="ECO:0000313" key="3">
    <source>
        <dbReference type="EMBL" id="PWD99428.1"/>
    </source>
</evidence>
<feature type="domain" description="Glycosyltransferase subfamily 4-like N-terminal" evidence="2">
    <location>
        <begin position="14"/>
        <end position="165"/>
    </location>
</feature>
<dbReference type="PANTHER" id="PTHR12526:SF630">
    <property type="entry name" value="GLYCOSYLTRANSFERASE"/>
    <property type="match status" value="1"/>
</dbReference>
<reference evidence="3 4" key="1">
    <citation type="submission" date="2018-05" db="EMBL/GenBank/DDBJ databases">
        <title>Marinilabilia rubrum sp. nov., isolated from saltern sediment.</title>
        <authorList>
            <person name="Zhang R."/>
        </authorList>
    </citation>
    <scope>NUCLEOTIDE SEQUENCE [LARGE SCALE GENOMIC DNA]</scope>
    <source>
        <strain evidence="3 4">WTE16</strain>
    </source>
</reference>
<dbReference type="SUPFAM" id="SSF53756">
    <property type="entry name" value="UDP-Glycosyltransferase/glycogen phosphorylase"/>
    <property type="match status" value="1"/>
</dbReference>
<dbReference type="OrthoDB" id="9811239at2"/>
<proteinExistence type="predicted"/>
<dbReference type="Pfam" id="PF00534">
    <property type="entry name" value="Glycos_transf_1"/>
    <property type="match status" value="1"/>
</dbReference>
<evidence type="ECO:0000259" key="1">
    <source>
        <dbReference type="Pfam" id="PF00534"/>
    </source>
</evidence>
<dbReference type="Pfam" id="PF13439">
    <property type="entry name" value="Glyco_transf_4"/>
    <property type="match status" value="1"/>
</dbReference>
<dbReference type="InterPro" id="IPR028098">
    <property type="entry name" value="Glyco_trans_4-like_N"/>
</dbReference>
<sequence length="362" mass="40299">MNIALINSIGKNKWGGGEKWMIMAAIGLKSLGHNVVVVSRKGSKLSAKAREENLDIKEIGANSDFDVVAGLQFCSFFRKFRPDVIIGCQNKDWRVAAVALKLAGSKAKVFSRQGLQLLKNHWWYKWTVKLFCDGIITNTNTIKKEYESFLPVDKDFIKVIFNGVEKGSDHLEKFDYSAYIPDDVSNPVIILSTGRLAHQKGFKFLIEAAEKIIKEHPNVYFFLAGRGKLETSLKHQIDRLGITKHFVLLGFVENVPSLLSSADIFVLTSLYEGMPNSILEAMSQGLPVVSTKVNGVVELIENGVNGFTISAGDVDEIYKSLNELVADKSKRLDFGQKAKAFVESGFSVDRMVRDLDEVLKSN</sequence>
<dbReference type="EMBL" id="QEWP01000007">
    <property type="protein sequence ID" value="PWD99428.1"/>
    <property type="molecule type" value="Genomic_DNA"/>
</dbReference>
<accession>A0A2U2B8N8</accession>
<feature type="domain" description="Glycosyl transferase family 1" evidence="1">
    <location>
        <begin position="186"/>
        <end position="340"/>
    </location>
</feature>
<dbReference type="CDD" id="cd03811">
    <property type="entry name" value="GT4_GT28_WabH-like"/>
    <property type="match status" value="1"/>
</dbReference>
<evidence type="ECO:0000259" key="2">
    <source>
        <dbReference type="Pfam" id="PF13439"/>
    </source>
</evidence>
<dbReference type="PANTHER" id="PTHR12526">
    <property type="entry name" value="GLYCOSYLTRANSFERASE"/>
    <property type="match status" value="1"/>
</dbReference>
<evidence type="ECO:0000313" key="4">
    <source>
        <dbReference type="Proteomes" id="UP000244956"/>
    </source>
</evidence>
<comment type="caution">
    <text evidence="3">The sequence shown here is derived from an EMBL/GenBank/DDBJ whole genome shotgun (WGS) entry which is preliminary data.</text>
</comment>
<dbReference type="InterPro" id="IPR001296">
    <property type="entry name" value="Glyco_trans_1"/>
</dbReference>
<keyword evidence="3" id="KW-0808">Transferase</keyword>
<gene>
    <name evidence="3" type="ORF">DDZ16_10490</name>
</gene>
<dbReference type="RefSeq" id="WP_109264412.1">
    <property type="nucleotide sequence ID" value="NZ_QEWP01000007.1"/>
</dbReference>
<organism evidence="3 4">
    <name type="scientific">Marinilabilia rubra</name>
    <dbReference type="NCBI Taxonomy" id="2162893"/>
    <lineage>
        <taxon>Bacteria</taxon>
        <taxon>Pseudomonadati</taxon>
        <taxon>Bacteroidota</taxon>
        <taxon>Bacteroidia</taxon>
        <taxon>Marinilabiliales</taxon>
        <taxon>Marinilabiliaceae</taxon>
        <taxon>Marinilabilia</taxon>
    </lineage>
</organism>
<keyword evidence="4" id="KW-1185">Reference proteome</keyword>
<dbReference type="Gene3D" id="3.40.50.2000">
    <property type="entry name" value="Glycogen Phosphorylase B"/>
    <property type="match status" value="2"/>
</dbReference>